<gene>
    <name evidence="2" type="ORF">SAMN05421736_11332</name>
</gene>
<dbReference type="EMBL" id="FNPI01000013">
    <property type="protein sequence ID" value="SDZ44987.1"/>
    <property type="molecule type" value="Genomic_DNA"/>
</dbReference>
<evidence type="ECO:0000313" key="2">
    <source>
        <dbReference type="EMBL" id="SDZ44987.1"/>
    </source>
</evidence>
<keyword evidence="1" id="KW-0812">Transmembrane</keyword>
<feature type="transmembrane region" description="Helical" evidence="1">
    <location>
        <begin position="6"/>
        <end position="32"/>
    </location>
</feature>
<dbReference type="AlphaFoldDB" id="A0A1H3T4X4"/>
<proteinExistence type="predicted"/>
<accession>A0A1H3T4X4</accession>
<evidence type="ECO:0000313" key="3">
    <source>
        <dbReference type="Proteomes" id="UP000198935"/>
    </source>
</evidence>
<keyword evidence="3" id="KW-1185">Reference proteome</keyword>
<organism evidence="2 3">
    <name type="scientific">Evansella caseinilytica</name>
    <dbReference type="NCBI Taxonomy" id="1503961"/>
    <lineage>
        <taxon>Bacteria</taxon>
        <taxon>Bacillati</taxon>
        <taxon>Bacillota</taxon>
        <taxon>Bacilli</taxon>
        <taxon>Bacillales</taxon>
        <taxon>Bacillaceae</taxon>
        <taxon>Evansella</taxon>
    </lineage>
</organism>
<evidence type="ECO:0000256" key="1">
    <source>
        <dbReference type="SAM" id="Phobius"/>
    </source>
</evidence>
<reference evidence="3" key="1">
    <citation type="submission" date="2016-10" db="EMBL/GenBank/DDBJ databases">
        <authorList>
            <person name="Varghese N."/>
            <person name="Submissions S."/>
        </authorList>
    </citation>
    <scope>NUCLEOTIDE SEQUENCE [LARGE SCALE GENOMIC DNA]</scope>
    <source>
        <strain evidence="3">SP</strain>
    </source>
</reference>
<sequence length="35" mass="4103">MMTLQLIVYVCIAIKSCFTTTLNSLFIAKFLLYLW</sequence>
<keyword evidence="1" id="KW-1133">Transmembrane helix</keyword>
<name>A0A1H3T4X4_9BACI</name>
<keyword evidence="1" id="KW-0472">Membrane</keyword>
<dbReference type="Proteomes" id="UP000198935">
    <property type="component" value="Unassembled WGS sequence"/>
</dbReference>
<protein>
    <submittedName>
        <fullName evidence="2">Uncharacterized protein</fullName>
    </submittedName>
</protein>